<keyword evidence="2" id="KW-1185">Reference proteome</keyword>
<name>A0A4R3VUS8_9GAMM</name>
<accession>A0A4R3VUS8</accession>
<dbReference type="AlphaFoldDB" id="A0A4R3VUS8"/>
<dbReference type="RefSeq" id="WP_132453067.1">
    <property type="nucleotide sequence ID" value="NZ_JAWIZJ010000001.1"/>
</dbReference>
<evidence type="ECO:0000313" key="1">
    <source>
        <dbReference type="EMBL" id="TCV09097.1"/>
    </source>
</evidence>
<sequence length="76" mass="8597">MAGRYTLIDPDSMAVSLPDARLEEEKVVLDGFKSYLDGKEHFSPHTDIEITDFPAFISRKPDEPAAYCHKEQGKQI</sequence>
<organism evidence="1 2">
    <name type="scientific">Samsonia erythrinae</name>
    <dbReference type="NCBI Taxonomy" id="160434"/>
    <lineage>
        <taxon>Bacteria</taxon>
        <taxon>Pseudomonadati</taxon>
        <taxon>Pseudomonadota</taxon>
        <taxon>Gammaproteobacteria</taxon>
        <taxon>Enterobacterales</taxon>
        <taxon>Pectobacteriaceae</taxon>
        <taxon>Samsonia</taxon>
    </lineage>
</organism>
<dbReference type="EMBL" id="SMBY01000001">
    <property type="protein sequence ID" value="TCV09097.1"/>
    <property type="molecule type" value="Genomic_DNA"/>
</dbReference>
<gene>
    <name evidence="1" type="ORF">EDC54_101623</name>
</gene>
<protein>
    <submittedName>
        <fullName evidence="1">Uncharacterized protein</fullName>
    </submittedName>
</protein>
<dbReference type="Proteomes" id="UP000295433">
    <property type="component" value="Unassembled WGS sequence"/>
</dbReference>
<dbReference type="OrthoDB" id="6555748at2"/>
<comment type="caution">
    <text evidence="1">The sequence shown here is derived from an EMBL/GenBank/DDBJ whole genome shotgun (WGS) entry which is preliminary data.</text>
</comment>
<reference evidence="1 2" key="1">
    <citation type="submission" date="2019-03" db="EMBL/GenBank/DDBJ databases">
        <title>Genomic Encyclopedia of Type Strains, Phase IV (KMG-IV): sequencing the most valuable type-strain genomes for metagenomic binning, comparative biology and taxonomic classification.</title>
        <authorList>
            <person name="Goeker M."/>
        </authorList>
    </citation>
    <scope>NUCLEOTIDE SEQUENCE [LARGE SCALE GENOMIC DNA]</scope>
    <source>
        <strain evidence="1 2">DSM 16730</strain>
    </source>
</reference>
<proteinExistence type="predicted"/>
<evidence type="ECO:0000313" key="2">
    <source>
        <dbReference type="Proteomes" id="UP000295433"/>
    </source>
</evidence>